<comment type="caution">
    <text evidence="2">The sequence shown here is derived from an EMBL/GenBank/DDBJ whole genome shotgun (WGS) entry which is preliminary data.</text>
</comment>
<dbReference type="Proteomes" id="UP001632037">
    <property type="component" value="Unassembled WGS sequence"/>
</dbReference>
<dbReference type="EMBL" id="JBIMZQ010000037">
    <property type="protein sequence ID" value="KAL3661178.1"/>
    <property type="molecule type" value="Genomic_DNA"/>
</dbReference>
<evidence type="ECO:0000256" key="1">
    <source>
        <dbReference type="SAM" id="MobiDB-lite"/>
    </source>
</evidence>
<sequence length="97" mass="10232">MAKAVSVLDTETGEQASFLDLPGMALPSQLTNNCLLFADSDHSKQQPRPGPRTSSSHRSSTATTAATSGSSRLIRCQGPAQAAWDTDAHQPMTKTTC</sequence>
<organism evidence="2 3">
    <name type="scientific">Phytophthora oleae</name>
    <dbReference type="NCBI Taxonomy" id="2107226"/>
    <lineage>
        <taxon>Eukaryota</taxon>
        <taxon>Sar</taxon>
        <taxon>Stramenopiles</taxon>
        <taxon>Oomycota</taxon>
        <taxon>Peronosporomycetes</taxon>
        <taxon>Peronosporales</taxon>
        <taxon>Peronosporaceae</taxon>
        <taxon>Phytophthora</taxon>
    </lineage>
</organism>
<protein>
    <submittedName>
        <fullName evidence="2">Uncharacterized protein</fullName>
    </submittedName>
</protein>
<keyword evidence="3" id="KW-1185">Reference proteome</keyword>
<proteinExistence type="predicted"/>
<feature type="compositionally biased region" description="Low complexity" evidence="1">
    <location>
        <begin position="52"/>
        <end position="72"/>
    </location>
</feature>
<accession>A0ABD3F376</accession>
<evidence type="ECO:0000313" key="3">
    <source>
        <dbReference type="Proteomes" id="UP001632037"/>
    </source>
</evidence>
<name>A0ABD3F376_9STRA</name>
<dbReference type="AlphaFoldDB" id="A0ABD3F376"/>
<feature type="region of interest" description="Disordered" evidence="1">
    <location>
        <begin position="38"/>
        <end position="97"/>
    </location>
</feature>
<gene>
    <name evidence="2" type="ORF">V7S43_013786</name>
</gene>
<evidence type="ECO:0000313" key="2">
    <source>
        <dbReference type="EMBL" id="KAL3661178.1"/>
    </source>
</evidence>
<reference evidence="2 3" key="1">
    <citation type="submission" date="2024-09" db="EMBL/GenBank/DDBJ databases">
        <title>Genome sequencing and assembly of Phytophthora oleae, isolate VK10A, causative agent of rot of olive drupes.</title>
        <authorList>
            <person name="Conti Taguali S."/>
            <person name="Riolo M."/>
            <person name="La Spada F."/>
            <person name="Cacciola S.O."/>
            <person name="Dionisio G."/>
        </authorList>
    </citation>
    <scope>NUCLEOTIDE SEQUENCE [LARGE SCALE GENOMIC DNA]</scope>
    <source>
        <strain evidence="2 3">VK10A</strain>
    </source>
</reference>